<accession>A0AC58UCG5</accession>
<sequence>MTSPKIQKDIVSPYAQETVKAIIDDLGGDYFGILVDEFKNISYHEQMALALRYVDKKGQVNEPFIGLVRVGDTSVKSLREAIYSLLLKHSLSLSKICGQGYDGASNMQGKVNGLKALILEQTPSAYCIHYFAHQLQLTLVAVAKKYKKVETFFVIIANVLNVVGESFKRRDQLRDHQAELLEKLLESGELQSGSEADDRLQAEAFLSKINAFDLFSCFT</sequence>
<dbReference type="Proteomes" id="UP000790787">
    <property type="component" value="Chromosome 4"/>
</dbReference>
<protein>
    <submittedName>
        <fullName evidence="2">Uncharacterized protein LOC142180132</fullName>
    </submittedName>
</protein>
<proteinExistence type="predicted"/>
<dbReference type="RefSeq" id="XP_075107160.1">
    <property type="nucleotide sequence ID" value="XM_075251059.1"/>
</dbReference>
<keyword evidence="1" id="KW-1185">Reference proteome</keyword>
<gene>
    <name evidence="2" type="primary">LOC142180132</name>
</gene>
<name>A0AC58UCG5_TOBAC</name>
<evidence type="ECO:0000313" key="2">
    <source>
        <dbReference type="RefSeq" id="XP_075107160.1"/>
    </source>
</evidence>
<organism evidence="1 2">
    <name type="scientific">Nicotiana tabacum</name>
    <name type="common">Common tobacco</name>
    <dbReference type="NCBI Taxonomy" id="4097"/>
    <lineage>
        <taxon>Eukaryota</taxon>
        <taxon>Viridiplantae</taxon>
        <taxon>Streptophyta</taxon>
        <taxon>Embryophyta</taxon>
        <taxon>Tracheophyta</taxon>
        <taxon>Spermatophyta</taxon>
        <taxon>Magnoliopsida</taxon>
        <taxon>eudicotyledons</taxon>
        <taxon>Gunneridae</taxon>
        <taxon>Pentapetalae</taxon>
        <taxon>asterids</taxon>
        <taxon>lamiids</taxon>
        <taxon>Solanales</taxon>
        <taxon>Solanaceae</taxon>
        <taxon>Nicotianoideae</taxon>
        <taxon>Nicotianeae</taxon>
        <taxon>Nicotiana</taxon>
    </lineage>
</organism>
<reference evidence="1" key="1">
    <citation type="journal article" date="2014" name="Nat. Commun.">
        <title>The tobacco genome sequence and its comparison with those of tomato and potato.</title>
        <authorList>
            <person name="Sierro N."/>
            <person name="Battey J.N."/>
            <person name="Ouadi S."/>
            <person name="Bakaher N."/>
            <person name="Bovet L."/>
            <person name="Willig A."/>
            <person name="Goepfert S."/>
            <person name="Peitsch M.C."/>
            <person name="Ivanov N.V."/>
        </authorList>
    </citation>
    <scope>NUCLEOTIDE SEQUENCE [LARGE SCALE GENOMIC DNA]</scope>
</reference>
<evidence type="ECO:0000313" key="1">
    <source>
        <dbReference type="Proteomes" id="UP000790787"/>
    </source>
</evidence>
<reference evidence="2" key="2">
    <citation type="submission" date="2025-08" db="UniProtKB">
        <authorList>
            <consortium name="RefSeq"/>
        </authorList>
    </citation>
    <scope>IDENTIFICATION</scope>
    <source>
        <tissue evidence="2">Leaf</tissue>
    </source>
</reference>